<feature type="domain" description="Inhibitor I9" evidence="9">
    <location>
        <begin position="60"/>
        <end position="126"/>
    </location>
</feature>
<dbReference type="InterPro" id="IPR000209">
    <property type="entry name" value="Peptidase_S8/S53_dom"/>
</dbReference>
<dbReference type="OrthoDB" id="9798386at2"/>
<dbReference type="PRINTS" id="PR00723">
    <property type="entry name" value="SUBTILISIN"/>
</dbReference>
<evidence type="ECO:0000259" key="9">
    <source>
        <dbReference type="Pfam" id="PF05922"/>
    </source>
</evidence>
<dbReference type="InterPro" id="IPR022398">
    <property type="entry name" value="Peptidase_S8_His-AS"/>
</dbReference>
<dbReference type="InterPro" id="IPR050131">
    <property type="entry name" value="Peptidase_S8_subtilisin-like"/>
</dbReference>
<dbReference type="CDD" id="cd04077">
    <property type="entry name" value="Peptidases_S8_PCSK9_ProteinaseK_like"/>
    <property type="match status" value="1"/>
</dbReference>
<dbReference type="InterPro" id="IPR023827">
    <property type="entry name" value="Peptidase_S8_Asp-AS"/>
</dbReference>
<dbReference type="AlphaFoldDB" id="A0A4U0SKE4"/>
<dbReference type="Gene3D" id="3.30.70.80">
    <property type="entry name" value="Peptidase S8 propeptide/proteinase inhibitor I9"/>
    <property type="match status" value="1"/>
</dbReference>
<feature type="signal peptide" evidence="7">
    <location>
        <begin position="1"/>
        <end position="40"/>
    </location>
</feature>
<evidence type="ECO:0000259" key="8">
    <source>
        <dbReference type="Pfam" id="PF00082"/>
    </source>
</evidence>
<evidence type="ECO:0000256" key="3">
    <source>
        <dbReference type="ARBA" id="ARBA00022801"/>
    </source>
</evidence>
<proteinExistence type="inferred from homology"/>
<comment type="caution">
    <text evidence="10">The sequence shown here is derived from an EMBL/GenBank/DDBJ whole genome shotgun (WGS) entry which is preliminary data.</text>
</comment>
<evidence type="ECO:0000256" key="7">
    <source>
        <dbReference type="SAM" id="SignalP"/>
    </source>
</evidence>
<protein>
    <submittedName>
        <fullName evidence="10">S8 family peptidase</fullName>
    </submittedName>
</protein>
<dbReference type="InterPro" id="IPR036852">
    <property type="entry name" value="Peptidase_S8/S53_dom_sf"/>
</dbReference>
<name>A0A4U0SKE4_9ACTN</name>
<evidence type="ECO:0000313" key="10">
    <source>
        <dbReference type="EMBL" id="TKA09623.1"/>
    </source>
</evidence>
<dbReference type="PANTHER" id="PTHR43806:SF11">
    <property type="entry name" value="CEREVISIN-RELATED"/>
    <property type="match status" value="1"/>
</dbReference>
<dbReference type="Gene3D" id="3.40.50.200">
    <property type="entry name" value="Peptidase S8/S53 domain"/>
    <property type="match status" value="1"/>
</dbReference>
<dbReference type="EMBL" id="SUMC01000020">
    <property type="protein sequence ID" value="TKA09623.1"/>
    <property type="molecule type" value="Genomic_DNA"/>
</dbReference>
<evidence type="ECO:0000256" key="4">
    <source>
        <dbReference type="ARBA" id="ARBA00022825"/>
    </source>
</evidence>
<dbReference type="Pfam" id="PF05922">
    <property type="entry name" value="Inhibitor_I9"/>
    <property type="match status" value="1"/>
</dbReference>
<dbReference type="GO" id="GO:0006508">
    <property type="term" value="P:proteolysis"/>
    <property type="evidence" value="ECO:0007669"/>
    <property type="project" value="UniProtKB-KW"/>
</dbReference>
<feature type="active site" description="Charge relay system" evidence="5">
    <location>
        <position position="203"/>
    </location>
</feature>
<keyword evidence="2 5" id="KW-0645">Protease</keyword>
<dbReference type="InterPro" id="IPR023828">
    <property type="entry name" value="Peptidase_S8_Ser-AS"/>
</dbReference>
<accession>A0A4U0SKE4</accession>
<dbReference type="PANTHER" id="PTHR43806">
    <property type="entry name" value="PEPTIDASE S8"/>
    <property type="match status" value="1"/>
</dbReference>
<organism evidence="10 11">
    <name type="scientific">Actinacidiphila oryziradicis</name>
    <dbReference type="NCBI Taxonomy" id="2571141"/>
    <lineage>
        <taxon>Bacteria</taxon>
        <taxon>Bacillati</taxon>
        <taxon>Actinomycetota</taxon>
        <taxon>Actinomycetes</taxon>
        <taxon>Kitasatosporales</taxon>
        <taxon>Streptomycetaceae</taxon>
        <taxon>Actinacidiphila</taxon>
    </lineage>
</organism>
<keyword evidence="3 5" id="KW-0378">Hydrolase</keyword>
<reference evidence="10 11" key="1">
    <citation type="submission" date="2019-04" db="EMBL/GenBank/DDBJ databases">
        <title>Streptomyces oryziradicis sp. nov., a novel actinomycete isolated from rhizosphere soil of rice (Oryza sativa L.).</title>
        <authorList>
            <person name="Li C."/>
        </authorList>
    </citation>
    <scope>NUCLEOTIDE SEQUENCE [LARGE SCALE GENOMIC DNA]</scope>
    <source>
        <strain evidence="10 11">NEAU-C40</strain>
    </source>
</reference>
<evidence type="ECO:0000256" key="6">
    <source>
        <dbReference type="RuleBase" id="RU003355"/>
    </source>
</evidence>
<dbReference type="Proteomes" id="UP000305778">
    <property type="component" value="Unassembled WGS sequence"/>
</dbReference>
<comment type="similarity">
    <text evidence="1 5 6">Belongs to the peptidase S8 family.</text>
</comment>
<keyword evidence="4 5" id="KW-0720">Serine protease</keyword>
<dbReference type="PROSITE" id="PS00138">
    <property type="entry name" value="SUBTILASE_SER"/>
    <property type="match status" value="1"/>
</dbReference>
<evidence type="ECO:0000313" key="11">
    <source>
        <dbReference type="Proteomes" id="UP000305778"/>
    </source>
</evidence>
<keyword evidence="7" id="KW-0732">Signal</keyword>
<feature type="chain" id="PRO_5020583401" evidence="7">
    <location>
        <begin position="41"/>
        <end position="409"/>
    </location>
</feature>
<dbReference type="InterPro" id="IPR034193">
    <property type="entry name" value="PCSK9_ProteinaseK-like"/>
</dbReference>
<dbReference type="GO" id="GO:0005615">
    <property type="term" value="C:extracellular space"/>
    <property type="evidence" value="ECO:0007669"/>
    <property type="project" value="TreeGrafter"/>
</dbReference>
<feature type="active site" description="Charge relay system" evidence="5">
    <location>
        <position position="170"/>
    </location>
</feature>
<dbReference type="RefSeq" id="WP_136725497.1">
    <property type="nucleotide sequence ID" value="NZ_SUMC01000020.1"/>
</dbReference>
<evidence type="ECO:0000256" key="2">
    <source>
        <dbReference type="ARBA" id="ARBA00022670"/>
    </source>
</evidence>
<dbReference type="FunFam" id="3.40.50.200:FF:000014">
    <property type="entry name" value="Proteinase K"/>
    <property type="match status" value="1"/>
</dbReference>
<dbReference type="Pfam" id="PF00082">
    <property type="entry name" value="Peptidase_S8"/>
    <property type="match status" value="1"/>
</dbReference>
<sequence>MGLLVLPRTRRRKRLSAALTTATAATMLTVLTAVALPAQAAPAEGTITGLGAKGSVGSSYIVTLKDGVRAPSPAGRRIAEKYGGKVEQTYSKVLNGYALKIGEHQAKRLAADPAVASVAQDSKVSVDHTQLNAPSWGLDRIDQPALPLDHSYSWPETSKGGAGVNIYVIDTGVRITHRDFGGRASYGWDFIDNDATADDGYGHGTHVAGTAAGEAYGVAKKARIIAVRVLDDKGSGTTAQVVAGIDWVAAHAVKPAVANMSLGGTPDPTLDAAVRSAIASGVTFAVAAGNDSLPASLGSPARVGEAITVAASDRKDAQASFSNWGAQVDLYAPGVRITSDFNTSDTATATYSGTSMATPHVAGAAALYLAAHPAAGPAEVARALVGAAAKGRITGAGAGTPNRLLQIGN</sequence>
<dbReference type="SUPFAM" id="SSF52743">
    <property type="entry name" value="Subtilisin-like"/>
    <property type="match status" value="1"/>
</dbReference>
<keyword evidence="11" id="KW-1185">Reference proteome</keyword>
<dbReference type="PROSITE" id="PS00137">
    <property type="entry name" value="SUBTILASE_HIS"/>
    <property type="match status" value="1"/>
</dbReference>
<dbReference type="InterPro" id="IPR010259">
    <property type="entry name" value="S8pro/Inhibitor_I9"/>
</dbReference>
<dbReference type="PROSITE" id="PS51892">
    <property type="entry name" value="SUBTILASE"/>
    <property type="match status" value="1"/>
</dbReference>
<feature type="active site" description="Charge relay system" evidence="5">
    <location>
        <position position="355"/>
    </location>
</feature>
<evidence type="ECO:0000256" key="5">
    <source>
        <dbReference type="PROSITE-ProRule" id="PRU01240"/>
    </source>
</evidence>
<feature type="domain" description="Peptidase S8/S53" evidence="8">
    <location>
        <begin position="161"/>
        <end position="391"/>
    </location>
</feature>
<dbReference type="InterPro" id="IPR037045">
    <property type="entry name" value="S8pro/Inhibitor_I9_sf"/>
</dbReference>
<gene>
    <name evidence="10" type="ORF">FCI23_21105</name>
</gene>
<evidence type="ECO:0000256" key="1">
    <source>
        <dbReference type="ARBA" id="ARBA00011073"/>
    </source>
</evidence>
<dbReference type="InterPro" id="IPR015500">
    <property type="entry name" value="Peptidase_S8_subtilisin-rel"/>
</dbReference>
<dbReference type="PROSITE" id="PS00136">
    <property type="entry name" value="SUBTILASE_ASP"/>
    <property type="match status" value="1"/>
</dbReference>
<dbReference type="GO" id="GO:0004252">
    <property type="term" value="F:serine-type endopeptidase activity"/>
    <property type="evidence" value="ECO:0007669"/>
    <property type="project" value="UniProtKB-UniRule"/>
</dbReference>
<dbReference type="SUPFAM" id="SSF54897">
    <property type="entry name" value="Protease propeptides/inhibitors"/>
    <property type="match status" value="1"/>
</dbReference>